<gene>
    <name evidence="2" type="ORF">MNBD_GAMMA24-124</name>
</gene>
<dbReference type="InterPro" id="IPR025218">
    <property type="entry name" value="DUF4426"/>
</dbReference>
<accession>A0A3B1B295</accession>
<name>A0A3B1B295_9ZZZZ</name>
<evidence type="ECO:0000313" key="2">
    <source>
        <dbReference type="EMBL" id="VAX12406.1"/>
    </source>
</evidence>
<proteinExistence type="predicted"/>
<dbReference type="EMBL" id="UOFZ01000036">
    <property type="protein sequence ID" value="VAX12406.1"/>
    <property type="molecule type" value="Genomic_DNA"/>
</dbReference>
<sequence>MKLKNSMKLKLISFLLPLLLFVPPIQADSGRSQDLGDYIVHYSALPTDVLQADIARQYGITRSKFRGFITVSVIKKTDSASGKPVKANISINATNLNQQNKALSLRQVEEGSAIYYVDDFRVANQETLNFKLTIRPEDSHKKFTVNFRQQFFTNSP</sequence>
<organism evidence="2">
    <name type="scientific">hydrothermal vent metagenome</name>
    <dbReference type="NCBI Taxonomy" id="652676"/>
    <lineage>
        <taxon>unclassified sequences</taxon>
        <taxon>metagenomes</taxon>
        <taxon>ecological metagenomes</taxon>
    </lineage>
</organism>
<evidence type="ECO:0000259" key="1">
    <source>
        <dbReference type="Pfam" id="PF14467"/>
    </source>
</evidence>
<dbReference type="Pfam" id="PF14467">
    <property type="entry name" value="DUF4426"/>
    <property type="match status" value="1"/>
</dbReference>
<protein>
    <recommendedName>
        <fullName evidence="1">DUF4426 domain-containing protein</fullName>
    </recommendedName>
</protein>
<feature type="domain" description="DUF4426" evidence="1">
    <location>
        <begin position="33"/>
        <end position="153"/>
    </location>
</feature>
<dbReference type="AlphaFoldDB" id="A0A3B1B295"/>
<reference evidence="2" key="1">
    <citation type="submission" date="2018-06" db="EMBL/GenBank/DDBJ databases">
        <authorList>
            <person name="Zhirakovskaya E."/>
        </authorList>
    </citation>
    <scope>NUCLEOTIDE SEQUENCE</scope>
</reference>
<dbReference type="Gene3D" id="2.60.40.3340">
    <property type="entry name" value="Domain of unknown function DUF4426"/>
    <property type="match status" value="1"/>
</dbReference>